<comment type="caution">
    <text evidence="1">The sequence shown here is derived from an EMBL/GenBank/DDBJ whole genome shotgun (WGS) entry which is preliminary data.</text>
</comment>
<dbReference type="AlphaFoldDB" id="A0A3M2LFJ6"/>
<dbReference type="Proteomes" id="UP000279275">
    <property type="component" value="Unassembled WGS sequence"/>
</dbReference>
<evidence type="ECO:0000313" key="2">
    <source>
        <dbReference type="Proteomes" id="UP000279275"/>
    </source>
</evidence>
<proteinExistence type="predicted"/>
<evidence type="ECO:0000313" key="1">
    <source>
        <dbReference type="EMBL" id="RMI35600.1"/>
    </source>
</evidence>
<keyword evidence="2" id="KW-1185">Reference proteome</keyword>
<organism evidence="1 2">
    <name type="scientific">Nocardia stercoris</name>
    <dbReference type="NCBI Taxonomy" id="2483361"/>
    <lineage>
        <taxon>Bacteria</taxon>
        <taxon>Bacillati</taxon>
        <taxon>Actinomycetota</taxon>
        <taxon>Actinomycetes</taxon>
        <taxon>Mycobacteriales</taxon>
        <taxon>Nocardiaceae</taxon>
        <taxon>Nocardia</taxon>
    </lineage>
</organism>
<sequence length="151" mass="16693">MVAIEVDQGESIDNQGGRIMVGESFTALQDRVVQLREILRTAKDFVVPWRYFHDELAMNPNFLSTGGWATSPLIDAAIEQIAQTRGWDRPPGNEPTICIPELEFWHGLRSLGGGTGIFFYDEHSCQGLLGVMTDPAGPVDLFRLTTLAFPA</sequence>
<name>A0A3M2LFJ6_9NOCA</name>
<accession>A0A3M2LFJ6</accession>
<gene>
    <name evidence="1" type="ORF">EBN03_05025</name>
</gene>
<reference evidence="1 2" key="1">
    <citation type="submission" date="2018-10" db="EMBL/GenBank/DDBJ databases">
        <title>Isolation from cow dung.</title>
        <authorList>
            <person name="Ling L."/>
        </authorList>
    </citation>
    <scope>NUCLEOTIDE SEQUENCE [LARGE SCALE GENOMIC DNA]</scope>
    <source>
        <strain evidence="1 2">NEAU-LL90</strain>
    </source>
</reference>
<protein>
    <submittedName>
        <fullName evidence="1">Uncharacterized protein</fullName>
    </submittedName>
</protein>
<dbReference type="EMBL" id="RFFH01000001">
    <property type="protein sequence ID" value="RMI35600.1"/>
    <property type="molecule type" value="Genomic_DNA"/>
</dbReference>